<evidence type="ECO:0000256" key="2">
    <source>
        <dbReference type="SAM" id="Coils"/>
    </source>
</evidence>
<proteinExistence type="inferred from homology"/>
<reference evidence="5" key="1">
    <citation type="journal article" date="2008" name="Nat. Genet.">
        <title>The Pristionchus pacificus genome provides a unique perspective on nematode lifestyle and parasitism.</title>
        <authorList>
            <person name="Dieterich C."/>
            <person name="Clifton S.W."/>
            <person name="Schuster L.N."/>
            <person name="Chinwalla A."/>
            <person name="Delehaunty K."/>
            <person name="Dinkelacker I."/>
            <person name="Fulton L."/>
            <person name="Fulton R."/>
            <person name="Godfrey J."/>
            <person name="Minx P."/>
            <person name="Mitreva M."/>
            <person name="Roeseler W."/>
            <person name="Tian H."/>
            <person name="Witte H."/>
            <person name="Yang S.P."/>
            <person name="Wilson R.K."/>
            <person name="Sommer R.J."/>
        </authorList>
    </citation>
    <scope>NUCLEOTIDE SEQUENCE [LARGE SCALE GENOMIC DNA]</scope>
    <source>
        <strain evidence="5">PS312</strain>
    </source>
</reference>
<accession>A0A8R1Z2E4</accession>
<dbReference type="InterPro" id="IPR013766">
    <property type="entry name" value="Thioredoxin_domain"/>
</dbReference>
<reference evidence="4" key="2">
    <citation type="submission" date="2022-06" db="UniProtKB">
        <authorList>
            <consortium name="EnsemblMetazoa"/>
        </authorList>
    </citation>
    <scope>IDENTIFICATION</scope>
    <source>
        <strain evidence="4">PS312</strain>
    </source>
</reference>
<feature type="region of interest" description="Disordered" evidence="3">
    <location>
        <begin position="241"/>
        <end position="263"/>
    </location>
</feature>
<sequence>MVTQMSFNFWTLDEKHEIVDHDFSLPLGPLLFDEMRVRVLEIIQKTEQKFYWDDGFSRVSLNNRYDVEAAVNWSFLSSKMHRPSTCFPRPSRMNQLVSLALVGLLVVAPVLSVDIEEEENVLVLTNDNFESALEAHPQYQVLVEFYAQFAPDFTDLTTENIVSFNERFLAGELKQDLMSADVPEDWDAKPVKVLVGKNFKEVDKNSGKGQLVKFYATWCGQCKSLVPATSDKILIANVDPTQNEVGETTEEDKKGEHTELSGDEPEVQIWFTSERNPDDASIYAQRRMIRSSTSPATDAAAINSTAYQWPDREQRRAADEVQMKKITQKVAEKERELNEREDLLVASEQSNLGYFEDAHLDVAAYEEFDCEKDIDLD</sequence>
<gene>
    <name evidence="4" type="primary">WBGene00282216</name>
</gene>
<dbReference type="PANTHER" id="PTHR18929">
    <property type="entry name" value="PROTEIN DISULFIDE ISOMERASE"/>
    <property type="match status" value="1"/>
</dbReference>
<dbReference type="Gene3D" id="3.40.30.10">
    <property type="entry name" value="Glutaredoxin"/>
    <property type="match status" value="2"/>
</dbReference>
<name>A0A2A6B5W6_PRIPA</name>
<dbReference type="InterPro" id="IPR036249">
    <property type="entry name" value="Thioredoxin-like_sf"/>
</dbReference>
<dbReference type="Proteomes" id="UP000005239">
    <property type="component" value="Unassembled WGS sequence"/>
</dbReference>
<dbReference type="EnsemblMetazoa" id="PPA43847.1">
    <property type="protein sequence ID" value="PPA43847.1"/>
    <property type="gene ID" value="WBGene00282216"/>
</dbReference>
<evidence type="ECO:0000256" key="1">
    <source>
        <dbReference type="ARBA" id="ARBA00006347"/>
    </source>
</evidence>
<dbReference type="Pfam" id="PF00085">
    <property type="entry name" value="Thioredoxin"/>
    <property type="match status" value="1"/>
</dbReference>
<dbReference type="SUPFAM" id="SSF52833">
    <property type="entry name" value="Thioredoxin-like"/>
    <property type="match status" value="1"/>
</dbReference>
<dbReference type="FunFam" id="3.40.30.10:FF:000581">
    <property type="entry name" value="Thioredoxin"/>
    <property type="match status" value="1"/>
</dbReference>
<comment type="similarity">
    <text evidence="1">Belongs to the protein disulfide isomerase family.</text>
</comment>
<feature type="compositionally biased region" description="Basic and acidic residues" evidence="3">
    <location>
        <begin position="251"/>
        <end position="260"/>
    </location>
</feature>
<keyword evidence="2" id="KW-0175">Coiled coil</keyword>
<keyword evidence="5" id="KW-1185">Reference proteome</keyword>
<dbReference type="PANTHER" id="PTHR18929:SF240">
    <property type="entry name" value="PROTEIN DISULFIDE-ISOMERASE"/>
    <property type="match status" value="1"/>
</dbReference>
<evidence type="ECO:0000313" key="4">
    <source>
        <dbReference type="EnsemblMetazoa" id="PPA43847.1"/>
    </source>
</evidence>
<evidence type="ECO:0000256" key="3">
    <source>
        <dbReference type="SAM" id="MobiDB-lite"/>
    </source>
</evidence>
<dbReference type="FunFam" id="3.40.30.10:FF:000589">
    <property type="entry name" value="Uncharacterized protein"/>
    <property type="match status" value="1"/>
</dbReference>
<feature type="coiled-coil region" evidence="2">
    <location>
        <begin position="316"/>
        <end position="350"/>
    </location>
</feature>
<organism evidence="4 5">
    <name type="scientific">Pristionchus pacificus</name>
    <name type="common">Parasitic nematode worm</name>
    <dbReference type="NCBI Taxonomy" id="54126"/>
    <lineage>
        <taxon>Eukaryota</taxon>
        <taxon>Metazoa</taxon>
        <taxon>Ecdysozoa</taxon>
        <taxon>Nematoda</taxon>
        <taxon>Chromadorea</taxon>
        <taxon>Rhabditida</taxon>
        <taxon>Rhabditina</taxon>
        <taxon>Diplogasteromorpha</taxon>
        <taxon>Diplogasteroidea</taxon>
        <taxon>Neodiplogasteridae</taxon>
        <taxon>Pristionchus</taxon>
    </lineage>
</organism>
<dbReference type="AlphaFoldDB" id="A0A2A6B5W6"/>
<evidence type="ECO:0000313" key="5">
    <source>
        <dbReference type="Proteomes" id="UP000005239"/>
    </source>
</evidence>
<accession>A0A2A6B5W6</accession>
<protein>
    <submittedName>
        <fullName evidence="4">Thioredoxin</fullName>
    </submittedName>
</protein>